<reference evidence="2 3" key="1">
    <citation type="submission" date="2019-12" db="EMBL/GenBank/DDBJ databases">
        <title>Genomic-based taxomic classification of the family Erythrobacteraceae.</title>
        <authorList>
            <person name="Xu L."/>
        </authorList>
    </citation>
    <scope>NUCLEOTIDE SEQUENCE [LARGE SCALE GENOMIC DNA]</scope>
    <source>
        <strain evidence="2 3">100921-2</strain>
    </source>
</reference>
<protein>
    <submittedName>
        <fullName evidence="2">Glutathione S-transferase</fullName>
    </submittedName>
</protein>
<dbReference type="SFLD" id="SFLDS00019">
    <property type="entry name" value="Glutathione_Transferase_(cytos"/>
    <property type="match status" value="1"/>
</dbReference>
<dbReference type="InterPro" id="IPR036249">
    <property type="entry name" value="Thioredoxin-like_sf"/>
</dbReference>
<dbReference type="CDD" id="cd03196">
    <property type="entry name" value="GST_C_5"/>
    <property type="match status" value="1"/>
</dbReference>
<dbReference type="PANTHER" id="PTHR43968">
    <property type="match status" value="1"/>
</dbReference>
<name>A0A6I4TEM3_9SPHN</name>
<dbReference type="PANTHER" id="PTHR43968:SF6">
    <property type="entry name" value="GLUTATHIONE S-TRANSFERASE OMEGA"/>
    <property type="match status" value="1"/>
</dbReference>
<comment type="caution">
    <text evidence="2">The sequence shown here is derived from an EMBL/GenBank/DDBJ whole genome shotgun (WGS) entry which is preliminary data.</text>
</comment>
<dbReference type="SUPFAM" id="SSF47616">
    <property type="entry name" value="GST C-terminal domain-like"/>
    <property type="match status" value="1"/>
</dbReference>
<dbReference type="CDD" id="cd03060">
    <property type="entry name" value="GST_N_Omega_like"/>
    <property type="match status" value="1"/>
</dbReference>
<dbReference type="SUPFAM" id="SSF52833">
    <property type="entry name" value="Thioredoxin-like"/>
    <property type="match status" value="1"/>
</dbReference>
<dbReference type="InterPro" id="IPR050983">
    <property type="entry name" value="GST_Omega/HSP26"/>
</dbReference>
<dbReference type="InterPro" id="IPR040079">
    <property type="entry name" value="Glutathione_S-Trfase"/>
</dbReference>
<dbReference type="GO" id="GO:0005737">
    <property type="term" value="C:cytoplasm"/>
    <property type="evidence" value="ECO:0007669"/>
    <property type="project" value="TreeGrafter"/>
</dbReference>
<dbReference type="InterPro" id="IPR036282">
    <property type="entry name" value="Glutathione-S-Trfase_C_sf"/>
</dbReference>
<evidence type="ECO:0000313" key="2">
    <source>
        <dbReference type="EMBL" id="MXO75036.1"/>
    </source>
</evidence>
<dbReference type="OrthoDB" id="9813092at2"/>
<dbReference type="GO" id="GO:0016740">
    <property type="term" value="F:transferase activity"/>
    <property type="evidence" value="ECO:0007669"/>
    <property type="project" value="UniProtKB-KW"/>
</dbReference>
<dbReference type="Gene3D" id="3.40.30.10">
    <property type="entry name" value="Glutaredoxin"/>
    <property type="match status" value="1"/>
</dbReference>
<feature type="domain" description="GST N-terminal" evidence="1">
    <location>
        <begin position="6"/>
        <end position="85"/>
    </location>
</feature>
<dbReference type="InterPro" id="IPR004045">
    <property type="entry name" value="Glutathione_S-Trfase_N"/>
</dbReference>
<accession>A0A6I4TEM3</accession>
<evidence type="ECO:0000313" key="3">
    <source>
        <dbReference type="Proteomes" id="UP000439522"/>
    </source>
</evidence>
<dbReference type="Proteomes" id="UP000439522">
    <property type="component" value="Unassembled WGS sequence"/>
</dbReference>
<gene>
    <name evidence="2" type="ORF">GRI40_07360</name>
</gene>
<proteinExistence type="predicted"/>
<dbReference type="EMBL" id="WTZA01000001">
    <property type="protein sequence ID" value="MXO75036.1"/>
    <property type="molecule type" value="Genomic_DNA"/>
</dbReference>
<dbReference type="PROSITE" id="PS50404">
    <property type="entry name" value="GST_NTER"/>
    <property type="match status" value="1"/>
</dbReference>
<dbReference type="RefSeq" id="WP_160610730.1">
    <property type="nucleotide sequence ID" value="NZ_WTZA01000001.1"/>
</dbReference>
<dbReference type="AlphaFoldDB" id="A0A6I4TEM3"/>
<keyword evidence="2" id="KW-0808">Transferase</keyword>
<keyword evidence="3" id="KW-1185">Reference proteome</keyword>
<dbReference type="Pfam" id="PF13410">
    <property type="entry name" value="GST_C_2"/>
    <property type="match status" value="1"/>
</dbReference>
<dbReference type="Gene3D" id="1.20.1050.10">
    <property type="match status" value="1"/>
</dbReference>
<organism evidence="2 3">
    <name type="scientific">Tsuneonella aeria</name>
    <dbReference type="NCBI Taxonomy" id="1837929"/>
    <lineage>
        <taxon>Bacteria</taxon>
        <taxon>Pseudomonadati</taxon>
        <taxon>Pseudomonadota</taxon>
        <taxon>Alphaproteobacteria</taxon>
        <taxon>Sphingomonadales</taxon>
        <taxon>Erythrobacteraceae</taxon>
        <taxon>Tsuneonella</taxon>
    </lineage>
</organism>
<dbReference type="Pfam" id="PF13417">
    <property type="entry name" value="GST_N_3"/>
    <property type="match status" value="1"/>
</dbReference>
<evidence type="ECO:0000259" key="1">
    <source>
        <dbReference type="PROSITE" id="PS50404"/>
    </source>
</evidence>
<sequence>MRDEARAPVLYSFRRCPYAMRARLALVISGIRCELREVSLKDKPESMLAASPKGTVPVLIAPDGAVIEESLDIMHWALGRHDPEGWLERDDPDLVARNDTAFKFDLDRYKYASRHGTDPQVHRASGLMFLRDLEARLSRTNWLCGAARGFADAAILPFVRQFAAVEPDWFKTQAMPRLSSWLAGFLASPLYAAVMTRIRPWQPGDAILVLGAEEER</sequence>